<evidence type="ECO:0000256" key="3">
    <source>
        <dbReference type="ARBA" id="ARBA00022771"/>
    </source>
</evidence>
<feature type="region of interest" description="Disordered" evidence="6">
    <location>
        <begin position="214"/>
        <end position="238"/>
    </location>
</feature>
<feature type="domain" description="Nbr1 FW" evidence="7">
    <location>
        <begin position="92"/>
        <end position="185"/>
    </location>
</feature>
<evidence type="ECO:0000313" key="9">
    <source>
        <dbReference type="Proteomes" id="UP000410492"/>
    </source>
</evidence>
<keyword evidence="3" id="KW-0863">Zinc-finger</keyword>
<dbReference type="Gene3D" id="2.60.40.10">
    <property type="entry name" value="Immunoglobulins"/>
    <property type="match status" value="1"/>
</dbReference>
<dbReference type="FunFam" id="2.60.40.10:FF:000199">
    <property type="entry name" value="next to BRCA1 gene 1 protein-like"/>
    <property type="match status" value="1"/>
</dbReference>
<comment type="subcellular location">
    <subcellularLocation>
        <location evidence="1">Cytoplasmic vesicle</location>
        <location evidence="1">Autophagosome</location>
    </subcellularLocation>
</comment>
<evidence type="ECO:0000256" key="4">
    <source>
        <dbReference type="ARBA" id="ARBA00022833"/>
    </source>
</evidence>
<proteinExistence type="predicted"/>
<dbReference type="InterPro" id="IPR009060">
    <property type="entry name" value="UBA-like_sf"/>
</dbReference>
<dbReference type="InterPro" id="IPR013783">
    <property type="entry name" value="Ig-like_fold"/>
</dbReference>
<dbReference type="PANTHER" id="PTHR20930">
    <property type="entry name" value="OVARIAN CARCINOMA ANTIGEN CA125-RELATED"/>
    <property type="match status" value="1"/>
</dbReference>
<keyword evidence="2" id="KW-0479">Metal-binding</keyword>
<dbReference type="CDD" id="cd14349">
    <property type="entry name" value="UBA_CF106"/>
    <property type="match status" value="1"/>
</dbReference>
<sequence length="238" mass="26057">MDVDNGAPEAPGSMDVEGAFLRQFSCMGTTDKDELVHQLQKLLGSHLNYSTAAFFLDMNDWNLQAAVCSYLDVESPNQLPSMALVSDPVANEMESIEPNVSFQKTWRIVNNGNDQWPVGCYAQCSDGVNLSGNNVSVPCLRPGEGTSLTVEMKSPAQPGIYQSKWRLCTSNGAYFGDPMWAIVTVVEQGTIELTNQMSHFNELGAHPSSISTHNPFLPHGVHLENNQSNLDDKDTPMC</sequence>
<name>A0A653DFY4_CALMS</name>
<evidence type="ECO:0000256" key="5">
    <source>
        <dbReference type="ARBA" id="ARBA00023329"/>
    </source>
</evidence>
<dbReference type="Proteomes" id="UP000410492">
    <property type="component" value="Unassembled WGS sequence"/>
</dbReference>
<dbReference type="InterPro" id="IPR039517">
    <property type="entry name" value="C6orf106_UBA-like"/>
</dbReference>
<dbReference type="Pfam" id="PF16158">
    <property type="entry name" value="N_BRCA1_IG"/>
    <property type="match status" value="1"/>
</dbReference>
<dbReference type="GO" id="GO:0000407">
    <property type="term" value="C:phagophore assembly site"/>
    <property type="evidence" value="ECO:0007669"/>
    <property type="project" value="TreeGrafter"/>
</dbReference>
<organism evidence="8 9">
    <name type="scientific">Callosobruchus maculatus</name>
    <name type="common">Southern cowpea weevil</name>
    <name type="synonym">Pulse bruchid</name>
    <dbReference type="NCBI Taxonomy" id="64391"/>
    <lineage>
        <taxon>Eukaryota</taxon>
        <taxon>Metazoa</taxon>
        <taxon>Ecdysozoa</taxon>
        <taxon>Arthropoda</taxon>
        <taxon>Hexapoda</taxon>
        <taxon>Insecta</taxon>
        <taxon>Pterygota</taxon>
        <taxon>Neoptera</taxon>
        <taxon>Endopterygota</taxon>
        <taxon>Coleoptera</taxon>
        <taxon>Polyphaga</taxon>
        <taxon>Cucujiformia</taxon>
        <taxon>Chrysomeloidea</taxon>
        <taxon>Chrysomelidae</taxon>
        <taxon>Bruchinae</taxon>
        <taxon>Bruchini</taxon>
        <taxon>Callosobruchus</taxon>
    </lineage>
</organism>
<dbReference type="Pfam" id="PF14555">
    <property type="entry name" value="UBA_4"/>
    <property type="match status" value="1"/>
</dbReference>
<gene>
    <name evidence="8" type="ORF">CALMAC_LOCUS17259</name>
</gene>
<reference evidence="8 9" key="1">
    <citation type="submission" date="2019-01" db="EMBL/GenBank/DDBJ databases">
        <authorList>
            <person name="Sayadi A."/>
        </authorList>
    </citation>
    <scope>NUCLEOTIDE SEQUENCE [LARGE SCALE GENOMIC DNA]</scope>
</reference>
<evidence type="ECO:0000259" key="7">
    <source>
        <dbReference type="Pfam" id="PF16158"/>
    </source>
</evidence>
<dbReference type="GO" id="GO:0031410">
    <property type="term" value="C:cytoplasmic vesicle"/>
    <property type="evidence" value="ECO:0007669"/>
    <property type="project" value="UniProtKB-KW"/>
</dbReference>
<evidence type="ECO:0000313" key="8">
    <source>
        <dbReference type="EMBL" id="VEN59116.1"/>
    </source>
</evidence>
<keyword evidence="9" id="KW-1185">Reference proteome</keyword>
<protein>
    <recommendedName>
        <fullName evidence="7">Nbr1 FW domain-containing protein</fullName>
    </recommendedName>
</protein>
<evidence type="ECO:0000256" key="6">
    <source>
        <dbReference type="SAM" id="MobiDB-lite"/>
    </source>
</evidence>
<dbReference type="Gene3D" id="1.10.8.10">
    <property type="entry name" value="DNA helicase RuvA subunit, C-terminal domain"/>
    <property type="match status" value="1"/>
</dbReference>
<keyword evidence="4" id="KW-0862">Zinc</keyword>
<dbReference type="GO" id="GO:0043130">
    <property type="term" value="F:ubiquitin binding"/>
    <property type="evidence" value="ECO:0007669"/>
    <property type="project" value="TreeGrafter"/>
</dbReference>
<dbReference type="AlphaFoldDB" id="A0A653DFY4"/>
<dbReference type="EMBL" id="CAACVG010011904">
    <property type="protein sequence ID" value="VEN59116.1"/>
    <property type="molecule type" value="Genomic_DNA"/>
</dbReference>
<keyword evidence="5" id="KW-0968">Cytoplasmic vesicle</keyword>
<dbReference type="GO" id="GO:0016236">
    <property type="term" value="P:macroautophagy"/>
    <property type="evidence" value="ECO:0007669"/>
    <property type="project" value="TreeGrafter"/>
</dbReference>
<dbReference type="InterPro" id="IPR032350">
    <property type="entry name" value="Nbr1_FW"/>
</dbReference>
<dbReference type="GO" id="GO:0005776">
    <property type="term" value="C:autophagosome"/>
    <property type="evidence" value="ECO:0007669"/>
    <property type="project" value="UniProtKB-SubCell"/>
</dbReference>
<dbReference type="PANTHER" id="PTHR20930:SF0">
    <property type="entry name" value="PROTEIN ILRUN"/>
    <property type="match status" value="1"/>
</dbReference>
<dbReference type="GO" id="GO:0008270">
    <property type="term" value="F:zinc ion binding"/>
    <property type="evidence" value="ECO:0007669"/>
    <property type="project" value="UniProtKB-KW"/>
</dbReference>
<dbReference type="CDD" id="cd14947">
    <property type="entry name" value="NBR1_like"/>
    <property type="match status" value="1"/>
</dbReference>
<dbReference type="SUPFAM" id="SSF46934">
    <property type="entry name" value="UBA-like"/>
    <property type="match status" value="1"/>
</dbReference>
<evidence type="ECO:0000256" key="2">
    <source>
        <dbReference type="ARBA" id="ARBA00022723"/>
    </source>
</evidence>
<evidence type="ECO:0000256" key="1">
    <source>
        <dbReference type="ARBA" id="ARBA00004419"/>
    </source>
</evidence>
<accession>A0A653DFY4</accession>